<evidence type="ECO:0000256" key="4">
    <source>
        <dbReference type="PROSITE-ProRule" id="PRU00146"/>
    </source>
</evidence>
<dbReference type="Pfam" id="PF00628">
    <property type="entry name" value="PHD"/>
    <property type="match status" value="1"/>
</dbReference>
<dbReference type="PANTHER" id="PTHR19303">
    <property type="entry name" value="TRANSPOSON"/>
    <property type="match status" value="1"/>
</dbReference>
<dbReference type="Proteomes" id="UP000735302">
    <property type="component" value="Unassembled WGS sequence"/>
</dbReference>
<dbReference type="InterPro" id="IPR036397">
    <property type="entry name" value="RNaseH_sf"/>
</dbReference>
<dbReference type="InterPro" id="IPR001965">
    <property type="entry name" value="Znf_PHD"/>
</dbReference>
<dbReference type="InterPro" id="IPR019786">
    <property type="entry name" value="Zinc_finger_PHD-type_CS"/>
</dbReference>
<keyword evidence="2 4" id="KW-0863">Zinc-finger</keyword>
<dbReference type="GO" id="GO:0005634">
    <property type="term" value="C:nucleus"/>
    <property type="evidence" value="ECO:0007669"/>
    <property type="project" value="TreeGrafter"/>
</dbReference>
<evidence type="ECO:0000313" key="7">
    <source>
        <dbReference type="EMBL" id="GFO02955.1"/>
    </source>
</evidence>
<feature type="compositionally biased region" description="Low complexity" evidence="5">
    <location>
        <begin position="395"/>
        <end position="440"/>
    </location>
</feature>
<keyword evidence="3" id="KW-0862">Zinc</keyword>
<dbReference type="InterPro" id="IPR004875">
    <property type="entry name" value="DDE_SF_endonuclease_dom"/>
</dbReference>
<feature type="domain" description="PHD-type" evidence="6">
    <location>
        <begin position="575"/>
        <end position="627"/>
    </location>
</feature>
<dbReference type="PROSITE" id="PS50016">
    <property type="entry name" value="ZF_PHD_2"/>
    <property type="match status" value="1"/>
</dbReference>
<dbReference type="Gene3D" id="3.30.420.10">
    <property type="entry name" value="Ribonuclease H-like superfamily/Ribonuclease H"/>
    <property type="match status" value="1"/>
</dbReference>
<protein>
    <submittedName>
        <fullName evidence="7">Pogo transposable element with krab domain</fullName>
    </submittedName>
</protein>
<dbReference type="InterPro" id="IPR011011">
    <property type="entry name" value="Znf_FYVE_PHD"/>
</dbReference>
<dbReference type="InterPro" id="IPR050863">
    <property type="entry name" value="CenT-Element_Derived"/>
</dbReference>
<evidence type="ECO:0000313" key="8">
    <source>
        <dbReference type="Proteomes" id="UP000735302"/>
    </source>
</evidence>
<dbReference type="GO" id="GO:0003677">
    <property type="term" value="F:DNA binding"/>
    <property type="evidence" value="ECO:0007669"/>
    <property type="project" value="InterPro"/>
</dbReference>
<evidence type="ECO:0000256" key="5">
    <source>
        <dbReference type="SAM" id="MobiDB-lite"/>
    </source>
</evidence>
<keyword evidence="8" id="KW-1185">Reference proteome</keyword>
<dbReference type="AlphaFoldDB" id="A0AAV4A802"/>
<evidence type="ECO:0000256" key="3">
    <source>
        <dbReference type="ARBA" id="ARBA00022833"/>
    </source>
</evidence>
<reference evidence="7 8" key="1">
    <citation type="journal article" date="2021" name="Elife">
        <title>Chloroplast acquisition without the gene transfer in kleptoplastic sea slugs, Plakobranchus ocellatus.</title>
        <authorList>
            <person name="Maeda T."/>
            <person name="Takahashi S."/>
            <person name="Yoshida T."/>
            <person name="Shimamura S."/>
            <person name="Takaki Y."/>
            <person name="Nagai Y."/>
            <person name="Toyoda A."/>
            <person name="Suzuki Y."/>
            <person name="Arimoto A."/>
            <person name="Ishii H."/>
            <person name="Satoh N."/>
            <person name="Nishiyama T."/>
            <person name="Hasebe M."/>
            <person name="Maruyama T."/>
            <person name="Minagawa J."/>
            <person name="Obokata J."/>
            <person name="Shigenobu S."/>
        </authorList>
    </citation>
    <scope>NUCLEOTIDE SEQUENCE [LARGE SCALE GENOMIC DNA]</scope>
</reference>
<name>A0AAV4A802_9GAST</name>
<dbReference type="GO" id="GO:0008270">
    <property type="term" value="F:zinc ion binding"/>
    <property type="evidence" value="ECO:0007669"/>
    <property type="project" value="UniProtKB-KW"/>
</dbReference>
<accession>A0AAV4A802</accession>
<evidence type="ECO:0000256" key="2">
    <source>
        <dbReference type="ARBA" id="ARBA00022771"/>
    </source>
</evidence>
<comment type="caution">
    <text evidence="7">The sequence shown here is derived from an EMBL/GenBank/DDBJ whole genome shotgun (WGS) entry which is preliminary data.</text>
</comment>
<keyword evidence="1" id="KW-0479">Metal-binding</keyword>
<evidence type="ECO:0000259" key="6">
    <source>
        <dbReference type="PROSITE" id="PS50016"/>
    </source>
</evidence>
<dbReference type="EMBL" id="BLXT01003662">
    <property type="protein sequence ID" value="GFO02955.1"/>
    <property type="molecule type" value="Genomic_DNA"/>
</dbReference>
<feature type="region of interest" description="Disordered" evidence="5">
    <location>
        <begin position="538"/>
        <end position="571"/>
    </location>
</feature>
<dbReference type="InterPro" id="IPR007889">
    <property type="entry name" value="HTH_Psq"/>
</dbReference>
<dbReference type="InterPro" id="IPR019787">
    <property type="entry name" value="Znf_PHD-finger"/>
</dbReference>
<feature type="region of interest" description="Disordered" evidence="5">
    <location>
        <begin position="391"/>
        <end position="478"/>
    </location>
</feature>
<dbReference type="InterPro" id="IPR013083">
    <property type="entry name" value="Znf_RING/FYVE/PHD"/>
</dbReference>
<dbReference type="Gene3D" id="3.30.40.10">
    <property type="entry name" value="Zinc/RING finger domain, C3HC4 (zinc finger)"/>
    <property type="match status" value="1"/>
</dbReference>
<gene>
    <name evidence="7" type="ORF">PoB_002946000</name>
</gene>
<dbReference type="PANTHER" id="PTHR19303:SF74">
    <property type="entry name" value="POGO TRANSPOSABLE ELEMENT WITH KRAB DOMAIN"/>
    <property type="match status" value="1"/>
</dbReference>
<dbReference type="Pfam" id="PF03184">
    <property type="entry name" value="DDE_1"/>
    <property type="match status" value="1"/>
</dbReference>
<dbReference type="SMART" id="SM00249">
    <property type="entry name" value="PHD"/>
    <property type="match status" value="1"/>
</dbReference>
<organism evidence="7 8">
    <name type="scientific">Plakobranchus ocellatus</name>
    <dbReference type="NCBI Taxonomy" id="259542"/>
    <lineage>
        <taxon>Eukaryota</taxon>
        <taxon>Metazoa</taxon>
        <taxon>Spiralia</taxon>
        <taxon>Lophotrochozoa</taxon>
        <taxon>Mollusca</taxon>
        <taxon>Gastropoda</taxon>
        <taxon>Heterobranchia</taxon>
        <taxon>Euthyneura</taxon>
        <taxon>Panpulmonata</taxon>
        <taxon>Sacoglossa</taxon>
        <taxon>Placobranchoidea</taxon>
        <taxon>Plakobranchidae</taxon>
        <taxon>Plakobranchus</taxon>
    </lineage>
</organism>
<feature type="compositionally biased region" description="Polar residues" evidence="5">
    <location>
        <begin position="556"/>
        <end position="568"/>
    </location>
</feature>
<proteinExistence type="predicted"/>
<dbReference type="CDD" id="cd15517">
    <property type="entry name" value="PHD_TCF19_like"/>
    <property type="match status" value="1"/>
</dbReference>
<sequence>MAERNKYSVLLPTYEERNNLPLIVWLLVKHLSARMVRNYKKKAEGGRRNLKDCQEMVAAYNAVMAKQMTLNGASKYYGVNKKSLLRRMSGEIPVNAHMGKTTAISSTYESELAQCIKLMAEWGYGFTSEEVKDIVQEFVREMDLDTLVKDGRPGYDWMEGFKKRHPDIVCRKTEHLSKCRESAEDPEVVEKWFELLDAVLTSTGVKDMPAQIFNSDESGFVTDPKSGIVLARKGSKRVNQSIGGSGREQITVNCCGVATGKMLPPYVVYNGVNLYKDWIVDGPKDAAYISSTNGWMEGELYLDWFEKIFLKHTEDVKDKPRMLIFDGHNSHLSLALIRKARDNNVVLLRLPAHHLQPLDRAVFRPVKIKWQSMLLKFARTHKGPAVAIIPQSSQPSHTLTHLPSTSTPSPVPSSTGPSSSAPSPAPSMSAPSPGPSTSTPSPGPSSAPSPGPSSEPSPGPSSSASSPTPSSHSSLTGSKSSDLFLKDFFLRELTPRFQQSARGRSECVNRFCYGESLTADECFERLQEAALAKEAAAFQRGRGRGRGRGGSAVAATPTQRSRSRSPLASSYKEEDSECRRCGTSGTDIKWIQCDICDSWFHQRCTDVSSSIEDIENEELVCDFCTQQ</sequence>
<feature type="compositionally biased region" description="Pro residues" evidence="5">
    <location>
        <begin position="441"/>
        <end position="459"/>
    </location>
</feature>
<feature type="compositionally biased region" description="Low complexity" evidence="5">
    <location>
        <begin position="460"/>
        <end position="478"/>
    </location>
</feature>
<dbReference type="Pfam" id="PF05225">
    <property type="entry name" value="HTH_psq"/>
    <property type="match status" value="1"/>
</dbReference>
<evidence type="ECO:0000256" key="1">
    <source>
        <dbReference type="ARBA" id="ARBA00022723"/>
    </source>
</evidence>
<dbReference type="PROSITE" id="PS01359">
    <property type="entry name" value="ZF_PHD_1"/>
    <property type="match status" value="1"/>
</dbReference>
<dbReference type="SUPFAM" id="SSF57903">
    <property type="entry name" value="FYVE/PHD zinc finger"/>
    <property type="match status" value="1"/>
</dbReference>